<sequence length="99" mass="11355">MSELELCEAARSSAENGTTSSWDYRKEADAEGGQKETKTFFEYQKRKKKRQKRQSGNKEGNFLKEKVSERLEINQTMQKCRAVQGGGAENITTEIVEWT</sequence>
<feature type="compositionally biased region" description="Basic residues" evidence="1">
    <location>
        <begin position="45"/>
        <end position="55"/>
    </location>
</feature>
<feature type="region of interest" description="Disordered" evidence="1">
    <location>
        <begin position="1"/>
        <end position="64"/>
    </location>
</feature>
<dbReference type="Proteomes" id="UP001372834">
    <property type="component" value="Unassembled WGS sequence"/>
</dbReference>
<evidence type="ECO:0000313" key="2">
    <source>
        <dbReference type="EMBL" id="KAK6620510.1"/>
    </source>
</evidence>
<proteinExistence type="predicted"/>
<evidence type="ECO:0000256" key="1">
    <source>
        <dbReference type="SAM" id="MobiDB-lite"/>
    </source>
</evidence>
<protein>
    <submittedName>
        <fullName evidence="2">Uncharacterized protein</fullName>
    </submittedName>
</protein>
<organism evidence="2 3">
    <name type="scientific">Polyplax serrata</name>
    <name type="common">Common mouse louse</name>
    <dbReference type="NCBI Taxonomy" id="468196"/>
    <lineage>
        <taxon>Eukaryota</taxon>
        <taxon>Metazoa</taxon>
        <taxon>Ecdysozoa</taxon>
        <taxon>Arthropoda</taxon>
        <taxon>Hexapoda</taxon>
        <taxon>Insecta</taxon>
        <taxon>Pterygota</taxon>
        <taxon>Neoptera</taxon>
        <taxon>Paraneoptera</taxon>
        <taxon>Psocodea</taxon>
        <taxon>Troctomorpha</taxon>
        <taxon>Phthiraptera</taxon>
        <taxon>Anoplura</taxon>
        <taxon>Polyplacidae</taxon>
        <taxon>Polyplax</taxon>
    </lineage>
</organism>
<gene>
    <name evidence="2" type="ORF">RUM43_010801</name>
</gene>
<feature type="compositionally biased region" description="Polar residues" evidence="1">
    <location>
        <begin position="13"/>
        <end position="22"/>
    </location>
</feature>
<dbReference type="EMBL" id="JAWJWE010000039">
    <property type="protein sequence ID" value="KAK6620510.1"/>
    <property type="molecule type" value="Genomic_DNA"/>
</dbReference>
<evidence type="ECO:0000313" key="3">
    <source>
        <dbReference type="Proteomes" id="UP001372834"/>
    </source>
</evidence>
<name>A0AAN8NXH3_POLSC</name>
<reference evidence="2 3" key="1">
    <citation type="submission" date="2023-10" db="EMBL/GenBank/DDBJ databases">
        <title>Genomes of two closely related lineages of the louse Polyplax serrata with different host specificities.</title>
        <authorList>
            <person name="Martinu J."/>
            <person name="Tarabai H."/>
            <person name="Stefka J."/>
            <person name="Hypsa V."/>
        </authorList>
    </citation>
    <scope>NUCLEOTIDE SEQUENCE [LARGE SCALE GENOMIC DNA]</scope>
    <source>
        <strain evidence="2">HR10_N</strain>
    </source>
</reference>
<comment type="caution">
    <text evidence="2">The sequence shown here is derived from an EMBL/GenBank/DDBJ whole genome shotgun (WGS) entry which is preliminary data.</text>
</comment>
<feature type="compositionally biased region" description="Basic and acidic residues" evidence="1">
    <location>
        <begin position="23"/>
        <end position="39"/>
    </location>
</feature>
<accession>A0AAN8NXH3</accession>
<dbReference type="AlphaFoldDB" id="A0AAN8NXH3"/>